<sequence length="268" mass="31507">MHTEKIRNRLVALCYSIYPKKISALLLKSDSELHIFLKKNRLDHYFALKYDKESKLIAEYKNYKLKIANSLRILRKKLKNNRFIVIKTLSSYPHVTSDLDIVVEKADTAVKFKNIPLPIAYDISHQISWTGDEEISHNFIWSNTENSEFAGIKILVPNQKLDILIRSAHLPFEQAEIRLGELLHIFNQMKNINWSIVSEEAILNSWPKTFIRTKNFFAEIHHKLFFEKNYLVFPHKLPLSDLALALIEKKAWQKLWGGRYVIKHRLGI</sequence>
<reference evidence="1 2" key="1">
    <citation type="journal article" date="2016" name="Nat. Commun.">
        <title>Thousands of microbial genomes shed light on interconnected biogeochemical processes in an aquifer system.</title>
        <authorList>
            <person name="Anantharaman K."/>
            <person name="Brown C.T."/>
            <person name="Hug L.A."/>
            <person name="Sharon I."/>
            <person name="Castelle C.J."/>
            <person name="Probst A.J."/>
            <person name="Thomas B.C."/>
            <person name="Singh A."/>
            <person name="Wilkins M.J."/>
            <person name="Karaoz U."/>
            <person name="Brodie E.L."/>
            <person name="Williams K.H."/>
            <person name="Hubbard S.S."/>
            <person name="Banfield J.F."/>
        </authorList>
    </citation>
    <scope>NUCLEOTIDE SEQUENCE [LARGE SCALE GENOMIC DNA]</scope>
</reference>
<organism evidence="1 2">
    <name type="scientific">Candidatus Roizmanbacteria bacterium RIFCSPLOWO2_01_FULL_37_12</name>
    <dbReference type="NCBI Taxonomy" id="1802056"/>
    <lineage>
        <taxon>Bacteria</taxon>
        <taxon>Candidatus Roizmaniibacteriota</taxon>
    </lineage>
</organism>
<name>A0A1F7IAB5_9BACT</name>
<dbReference type="EMBL" id="MGAG01000026">
    <property type="protein sequence ID" value="OGK40304.1"/>
    <property type="molecule type" value="Genomic_DNA"/>
</dbReference>
<evidence type="ECO:0000313" key="1">
    <source>
        <dbReference type="EMBL" id="OGK40304.1"/>
    </source>
</evidence>
<dbReference type="STRING" id="1802056.A2954_02785"/>
<accession>A0A1F7IAB5</accession>
<comment type="caution">
    <text evidence="1">The sequence shown here is derived from an EMBL/GenBank/DDBJ whole genome shotgun (WGS) entry which is preliminary data.</text>
</comment>
<protein>
    <submittedName>
        <fullName evidence="1">Uncharacterized protein</fullName>
    </submittedName>
</protein>
<proteinExistence type="predicted"/>
<evidence type="ECO:0000313" key="2">
    <source>
        <dbReference type="Proteomes" id="UP000177698"/>
    </source>
</evidence>
<dbReference type="AlphaFoldDB" id="A0A1F7IAB5"/>
<gene>
    <name evidence="1" type="ORF">A2954_02785</name>
</gene>
<dbReference type="Proteomes" id="UP000177698">
    <property type="component" value="Unassembled WGS sequence"/>
</dbReference>